<dbReference type="AlphaFoldDB" id="A0A089Q3N5"/>
<protein>
    <submittedName>
        <fullName evidence="1">Protein of unassigned function</fullName>
    </submittedName>
</protein>
<evidence type="ECO:0000313" key="1">
    <source>
        <dbReference type="EMBL" id="AIQ89199.1"/>
    </source>
</evidence>
<accession>A0A089Q3N5</accession>
<sequence length="46" mass="5115">MVDPANRDRTRAPATVKAYVKRGTLLLEMATRETGIDPLTPIQFAE</sequence>
<dbReference type="Proteomes" id="UP000029492">
    <property type="component" value="Chromosome"/>
</dbReference>
<organism evidence="1 2">
    <name type="scientific">Methylobacterium oryzae CBMB20</name>
    <dbReference type="NCBI Taxonomy" id="693986"/>
    <lineage>
        <taxon>Bacteria</taxon>
        <taxon>Pseudomonadati</taxon>
        <taxon>Pseudomonadota</taxon>
        <taxon>Alphaproteobacteria</taxon>
        <taxon>Hyphomicrobiales</taxon>
        <taxon>Methylobacteriaceae</taxon>
        <taxon>Methylobacterium</taxon>
    </lineage>
</organism>
<evidence type="ECO:0000313" key="2">
    <source>
        <dbReference type="Proteomes" id="UP000029492"/>
    </source>
</evidence>
<dbReference type="KEGG" id="mor:MOC_1444"/>
<gene>
    <name evidence="1" type="ORF">MOC_1444</name>
</gene>
<reference evidence="1 2" key="1">
    <citation type="journal article" date="2014" name="PLoS ONE">
        <title>Genome Information of Methylobacterium oryzae, a Plant-Probiotic Methylotroph in the Phyllosphere.</title>
        <authorList>
            <person name="Kwak M.J."/>
            <person name="Jeong H."/>
            <person name="Madhaiyan M."/>
            <person name="Lee Y."/>
            <person name="Sa T.M."/>
            <person name="Oh T.K."/>
            <person name="Kim J.F."/>
        </authorList>
    </citation>
    <scope>NUCLEOTIDE SEQUENCE [LARGE SCALE GENOMIC DNA]</scope>
    <source>
        <strain evidence="1 2">CBMB20</strain>
    </source>
</reference>
<keyword evidence="2" id="KW-1185">Reference proteome</keyword>
<proteinExistence type="predicted"/>
<dbReference type="HOGENOM" id="CLU_3185722_0_0_5"/>
<dbReference type="EMBL" id="CP003811">
    <property type="protein sequence ID" value="AIQ89199.1"/>
    <property type="molecule type" value="Genomic_DNA"/>
</dbReference>
<name>A0A089Q3N5_9HYPH</name>